<dbReference type="Proteomes" id="UP000093928">
    <property type="component" value="Unassembled WGS sequence"/>
</dbReference>
<dbReference type="AlphaFoldDB" id="A0A1A3NIW7"/>
<organism evidence="1 2">
    <name type="scientific">Mycobacterium asiaticum</name>
    <dbReference type="NCBI Taxonomy" id="1790"/>
    <lineage>
        <taxon>Bacteria</taxon>
        <taxon>Bacillati</taxon>
        <taxon>Actinomycetota</taxon>
        <taxon>Actinomycetes</taxon>
        <taxon>Mycobacteriales</taxon>
        <taxon>Mycobacteriaceae</taxon>
        <taxon>Mycobacterium</taxon>
    </lineage>
</organism>
<gene>
    <name evidence="1" type="ORF">A5634_09155</name>
</gene>
<accession>A0A1A3NIW7</accession>
<name>A0A1A3NIW7_MYCAS</name>
<evidence type="ECO:0000313" key="2">
    <source>
        <dbReference type="Proteomes" id="UP000093928"/>
    </source>
</evidence>
<reference evidence="1 2" key="1">
    <citation type="submission" date="2016-06" db="EMBL/GenBank/DDBJ databases">
        <authorList>
            <person name="Kjaerup R.B."/>
            <person name="Dalgaard T.S."/>
            <person name="Juul-Madsen H.R."/>
        </authorList>
    </citation>
    <scope>NUCLEOTIDE SEQUENCE [LARGE SCALE GENOMIC DNA]</scope>
    <source>
        <strain evidence="1 2">1165133.8</strain>
    </source>
</reference>
<sequence>MWFSFGRPGEPPENLWLAPEYFDQRLRNGDWAGIKTEGEGPPEPDWTHSELWRMLPPRDEPVKHSLHIEPAFHYGVGEIMATVHLGDGQSFARVRERDRYRTRGQWHLPTAWPRNTYSADRQWSDADARPLPYQLETLLDLLHSTWRLAYSMVRDKPEMFEPEIRSTS</sequence>
<protein>
    <submittedName>
        <fullName evidence="1">Uncharacterized protein</fullName>
    </submittedName>
</protein>
<evidence type="ECO:0000313" key="1">
    <source>
        <dbReference type="EMBL" id="OBK21751.1"/>
    </source>
</evidence>
<proteinExistence type="predicted"/>
<comment type="caution">
    <text evidence="1">The sequence shown here is derived from an EMBL/GenBank/DDBJ whole genome shotgun (WGS) entry which is preliminary data.</text>
</comment>
<dbReference type="EMBL" id="LZLS01000197">
    <property type="protein sequence ID" value="OBK21751.1"/>
    <property type="molecule type" value="Genomic_DNA"/>
</dbReference>